<dbReference type="AlphaFoldDB" id="A0A4Y9LAF7"/>
<dbReference type="GO" id="GO:0005576">
    <property type="term" value="C:extracellular region"/>
    <property type="evidence" value="ECO:0007669"/>
    <property type="project" value="UniProtKB-SubCell"/>
</dbReference>
<dbReference type="PROSITE" id="PS50035">
    <property type="entry name" value="PLD"/>
    <property type="match status" value="1"/>
</dbReference>
<feature type="compositionally biased region" description="Basic and acidic residues" evidence="12">
    <location>
        <begin position="245"/>
        <end position="262"/>
    </location>
</feature>
<dbReference type="InterPro" id="IPR051406">
    <property type="entry name" value="PLD_domain"/>
</dbReference>
<evidence type="ECO:0000256" key="9">
    <source>
        <dbReference type="ARBA" id="ARBA00022963"/>
    </source>
</evidence>
<dbReference type="Gene3D" id="3.30.870.10">
    <property type="entry name" value="Endonuclease Chain A"/>
    <property type="match status" value="2"/>
</dbReference>
<evidence type="ECO:0000256" key="4">
    <source>
        <dbReference type="ARBA" id="ARBA00008664"/>
    </source>
</evidence>
<dbReference type="RefSeq" id="WP_135168889.1">
    <property type="nucleotide sequence ID" value="NZ_SPQU01000004.1"/>
</dbReference>
<dbReference type="InterPro" id="IPR025202">
    <property type="entry name" value="PLD-like_dom"/>
</dbReference>
<feature type="domain" description="PLD phosphodiesterase" evidence="13">
    <location>
        <begin position="476"/>
        <end position="507"/>
    </location>
</feature>
<dbReference type="SUPFAM" id="SSF56024">
    <property type="entry name" value="Phospholipase D/nuclease"/>
    <property type="match status" value="2"/>
</dbReference>
<evidence type="ECO:0000256" key="12">
    <source>
        <dbReference type="SAM" id="MobiDB-lite"/>
    </source>
</evidence>
<evidence type="ECO:0000256" key="1">
    <source>
        <dbReference type="ARBA" id="ARBA00000798"/>
    </source>
</evidence>
<dbReference type="OrthoDB" id="9789376at2"/>
<organism evidence="14 15">
    <name type="scientific">Bradyrhizobium frederickii</name>
    <dbReference type="NCBI Taxonomy" id="2560054"/>
    <lineage>
        <taxon>Bacteria</taxon>
        <taxon>Pseudomonadati</taxon>
        <taxon>Pseudomonadota</taxon>
        <taxon>Alphaproteobacteria</taxon>
        <taxon>Hyphomicrobiales</taxon>
        <taxon>Nitrobacteraceae</taxon>
        <taxon>Bradyrhizobium</taxon>
    </lineage>
</organism>
<evidence type="ECO:0000256" key="6">
    <source>
        <dbReference type="ARBA" id="ARBA00018392"/>
    </source>
</evidence>
<keyword evidence="8" id="KW-0378">Hydrolase</keyword>
<evidence type="ECO:0000313" key="14">
    <source>
        <dbReference type="EMBL" id="TFV39949.1"/>
    </source>
</evidence>
<dbReference type="GO" id="GO:0016042">
    <property type="term" value="P:lipid catabolic process"/>
    <property type="evidence" value="ECO:0007669"/>
    <property type="project" value="UniProtKB-KW"/>
</dbReference>
<comment type="catalytic activity">
    <reaction evidence="1">
        <text>a 1,2-diacyl-sn-glycero-3-phosphocholine + H2O = a 1,2-diacyl-sn-glycero-3-phosphate + choline + H(+)</text>
        <dbReference type="Rhea" id="RHEA:14445"/>
        <dbReference type="ChEBI" id="CHEBI:15354"/>
        <dbReference type="ChEBI" id="CHEBI:15377"/>
        <dbReference type="ChEBI" id="CHEBI:15378"/>
        <dbReference type="ChEBI" id="CHEBI:57643"/>
        <dbReference type="ChEBI" id="CHEBI:58608"/>
        <dbReference type="EC" id="3.1.4.4"/>
    </reaction>
</comment>
<dbReference type="GO" id="GO:0006793">
    <property type="term" value="P:phosphorus metabolic process"/>
    <property type="evidence" value="ECO:0007669"/>
    <property type="project" value="UniProtKB-ARBA"/>
</dbReference>
<keyword evidence="9" id="KW-0442">Lipid degradation</keyword>
<evidence type="ECO:0000256" key="8">
    <source>
        <dbReference type="ARBA" id="ARBA00022801"/>
    </source>
</evidence>
<comment type="caution">
    <text evidence="14">The sequence shown here is derived from an EMBL/GenBank/DDBJ whole genome shotgun (WGS) entry which is preliminary data.</text>
</comment>
<feature type="region of interest" description="Disordered" evidence="12">
    <location>
        <begin position="546"/>
        <end position="587"/>
    </location>
</feature>
<proteinExistence type="inferred from homology"/>
<dbReference type="PANTHER" id="PTHR43856">
    <property type="entry name" value="CARDIOLIPIN HYDROLASE"/>
    <property type="match status" value="1"/>
</dbReference>
<gene>
    <name evidence="14" type="ORF">E4K66_10070</name>
</gene>
<sequence length="587" mass="65422">MKNSYQVTGTNANAPFTLKIHRGDGMLLLAMNWRQGKPPRDFVGFAIEYKEPKADRFWPVPNRIGFPGQRKKPTDPMLPSTVAPIQKFRWVHFPWHADKDGQFLYRVTPMFMDKLGTLSRGEPQEASIALMRETVPGKLNVAFTRGYVSSQSFVEKFAPDRKLGSLIPDDAKDGLTFKPTNKKAEEAYKWMGFEARASILDVLDEAIAAKADVRVIAYDFNMPEILSRLERLGKRLKVIIDDSKAKGGGHNAKDSPESVSERRLRKSAGAGNVKRQHMADLQHHKSIAVSGKGVHKVVYGSTNMSWRGFYVQSNNAVIVNSKDAVDDYFEVFENYFSAEAAGDFRDSKVAKGWRDLGLRGLDGKVAFSPHTEENGLLPVVGKDIAKAKSSVLFSLAFLGQMKNGPIGPALGRAIKSRSVFALGIADARVKEGNLGVAVLTADNKKRVVRSSALTGNVPAPFSTEPSGLSGSDGQHRGTRMHHKFVVLDFNTADARVYLGSYNFSEPADTDNGENLVLIKDRTVATSYMIEALRIYDHYRFRSAREDAKGKSRKVLELQLPPKKPSEKPWWQKDWDDPTSRRDRELFA</sequence>
<dbReference type="EC" id="3.1.4.4" evidence="5"/>
<protein>
    <recommendedName>
        <fullName evidence="6">Phospholipase D</fullName>
        <ecNumber evidence="5">3.1.4.4</ecNumber>
    </recommendedName>
    <alternativeName>
        <fullName evidence="11">Choline phosphatase</fullName>
    </alternativeName>
</protein>
<name>A0A4Y9LAF7_9BRAD</name>
<feature type="compositionally biased region" description="Basic and acidic residues" evidence="12">
    <location>
        <begin position="563"/>
        <end position="587"/>
    </location>
</feature>
<evidence type="ECO:0000259" key="13">
    <source>
        <dbReference type="PROSITE" id="PS50035"/>
    </source>
</evidence>
<dbReference type="CDD" id="cd09172">
    <property type="entry name" value="PLDc_Nuc_like_unchar1_1"/>
    <property type="match status" value="1"/>
</dbReference>
<keyword evidence="10" id="KW-0443">Lipid metabolism</keyword>
<evidence type="ECO:0000256" key="11">
    <source>
        <dbReference type="ARBA" id="ARBA00029594"/>
    </source>
</evidence>
<keyword evidence="7" id="KW-0964">Secreted</keyword>
<dbReference type="EMBL" id="SPQU01000004">
    <property type="protein sequence ID" value="TFV39949.1"/>
    <property type="molecule type" value="Genomic_DNA"/>
</dbReference>
<evidence type="ECO:0000256" key="10">
    <source>
        <dbReference type="ARBA" id="ARBA00023098"/>
    </source>
</evidence>
<keyword evidence="15" id="KW-1185">Reference proteome</keyword>
<feature type="compositionally biased region" description="Basic and acidic residues" evidence="12">
    <location>
        <begin position="546"/>
        <end position="555"/>
    </location>
</feature>
<evidence type="ECO:0000256" key="5">
    <source>
        <dbReference type="ARBA" id="ARBA00012027"/>
    </source>
</evidence>
<evidence type="ECO:0000256" key="7">
    <source>
        <dbReference type="ARBA" id="ARBA00022525"/>
    </source>
</evidence>
<comment type="similarity">
    <text evidence="4">Belongs to the phospholipase D family.</text>
</comment>
<accession>A0A4Y9LAF7</accession>
<comment type="function">
    <text evidence="2">Could be a virulence factor.</text>
</comment>
<evidence type="ECO:0000313" key="15">
    <source>
        <dbReference type="Proteomes" id="UP000298225"/>
    </source>
</evidence>
<dbReference type="Proteomes" id="UP000298225">
    <property type="component" value="Unassembled WGS sequence"/>
</dbReference>
<feature type="region of interest" description="Disordered" evidence="12">
    <location>
        <begin position="245"/>
        <end position="276"/>
    </location>
</feature>
<evidence type="ECO:0000256" key="3">
    <source>
        <dbReference type="ARBA" id="ARBA00004613"/>
    </source>
</evidence>
<dbReference type="GO" id="GO:0016891">
    <property type="term" value="F:RNA endonuclease activity producing 5'-phosphomonoesters, hydrolytic mechanism"/>
    <property type="evidence" value="ECO:0007669"/>
    <property type="project" value="TreeGrafter"/>
</dbReference>
<dbReference type="PANTHER" id="PTHR43856:SF1">
    <property type="entry name" value="MITOCHONDRIAL CARDIOLIPIN HYDROLASE"/>
    <property type="match status" value="1"/>
</dbReference>
<dbReference type="InterPro" id="IPR001736">
    <property type="entry name" value="PLipase_D/transphosphatidylase"/>
</dbReference>
<evidence type="ECO:0000256" key="2">
    <source>
        <dbReference type="ARBA" id="ARBA00003145"/>
    </source>
</evidence>
<dbReference type="Pfam" id="PF13091">
    <property type="entry name" value="PLDc_2"/>
    <property type="match status" value="2"/>
</dbReference>
<comment type="subcellular location">
    <subcellularLocation>
        <location evidence="3">Secreted</location>
    </subcellularLocation>
</comment>
<dbReference type="GO" id="GO:0004630">
    <property type="term" value="F:phospholipase D activity"/>
    <property type="evidence" value="ECO:0007669"/>
    <property type="project" value="UniProtKB-EC"/>
</dbReference>
<dbReference type="CDD" id="cd09173">
    <property type="entry name" value="PLDc_Nuc_like_unchar1_2"/>
    <property type="match status" value="1"/>
</dbReference>
<reference evidence="14 15" key="1">
    <citation type="submission" date="2019-03" db="EMBL/GenBank/DDBJ databases">
        <title>Bradyrhizobium strains diversity isolated from Chamaecrista fasciculata.</title>
        <authorList>
            <person name="Urquiaga M.C.O."/>
            <person name="Hungria M."/>
            <person name="Delamuta J.R.M."/>
        </authorList>
    </citation>
    <scope>NUCLEOTIDE SEQUENCE [LARGE SCALE GENOMIC DNA]</scope>
    <source>
        <strain evidence="14 15">CNPSo 3424</strain>
    </source>
</reference>